<accession>A0A3E1KAQ2</accession>
<dbReference type="InterPro" id="IPR003358">
    <property type="entry name" value="tRNA_(Gua-N-7)_MeTrfase_Trmb"/>
</dbReference>
<dbReference type="InterPro" id="IPR029063">
    <property type="entry name" value="SAM-dependent_MTases_sf"/>
</dbReference>
<dbReference type="Proteomes" id="UP000260351">
    <property type="component" value="Unassembled WGS sequence"/>
</dbReference>
<evidence type="ECO:0000256" key="4">
    <source>
        <dbReference type="ARBA" id="ARBA00022603"/>
    </source>
</evidence>
<keyword evidence="7" id="KW-0819">tRNA processing</keyword>
<dbReference type="EC" id="2.1.1.33" evidence="3"/>
<evidence type="ECO:0000256" key="7">
    <source>
        <dbReference type="ARBA" id="ARBA00022694"/>
    </source>
</evidence>
<comment type="caution">
    <text evidence="8">The sequence shown here is derived from an EMBL/GenBank/DDBJ whole genome shotgun (WGS) entry which is preliminary data.</text>
</comment>
<protein>
    <recommendedName>
        <fullName evidence="3">tRNA (guanine(46)-N(7))-methyltransferase</fullName>
        <ecNumber evidence="3">2.1.1.33</ecNumber>
    </recommendedName>
</protein>
<keyword evidence="9" id="KW-1185">Reference proteome</keyword>
<comment type="function">
    <text evidence="2">Catalyzes the formation of N(7)-methylguanine at position 46 (m7G46) in tRNA.</text>
</comment>
<name>A0A3E1KAQ2_9GAMM</name>
<reference evidence="8 9" key="1">
    <citation type="submission" date="2018-08" db="EMBL/GenBank/DDBJ databases">
        <title>Wenzhouxiangella salilacus sp. nov., a novel bacterium isolated from a saline lake in Xinjiang Province, China.</title>
        <authorList>
            <person name="Han S."/>
        </authorList>
    </citation>
    <scope>NUCLEOTIDE SEQUENCE [LARGE SCALE GENOMIC DNA]</scope>
    <source>
        <strain evidence="8 9">XDB06</strain>
    </source>
</reference>
<proteinExistence type="predicted"/>
<organism evidence="8 9">
    <name type="scientific">Wenzhouxiangella sediminis</name>
    <dbReference type="NCBI Taxonomy" id="1792836"/>
    <lineage>
        <taxon>Bacteria</taxon>
        <taxon>Pseudomonadati</taxon>
        <taxon>Pseudomonadota</taxon>
        <taxon>Gammaproteobacteria</taxon>
        <taxon>Chromatiales</taxon>
        <taxon>Wenzhouxiangellaceae</taxon>
        <taxon>Wenzhouxiangella</taxon>
    </lineage>
</organism>
<dbReference type="Gene3D" id="3.40.50.150">
    <property type="entry name" value="Vaccinia Virus protein VP39"/>
    <property type="match status" value="1"/>
</dbReference>
<evidence type="ECO:0000313" key="9">
    <source>
        <dbReference type="Proteomes" id="UP000260351"/>
    </source>
</evidence>
<evidence type="ECO:0000313" key="8">
    <source>
        <dbReference type="EMBL" id="RFF31268.1"/>
    </source>
</evidence>
<evidence type="ECO:0000256" key="2">
    <source>
        <dbReference type="ARBA" id="ARBA00003015"/>
    </source>
</evidence>
<dbReference type="GO" id="GO:0043527">
    <property type="term" value="C:tRNA methyltransferase complex"/>
    <property type="evidence" value="ECO:0007669"/>
    <property type="project" value="TreeGrafter"/>
</dbReference>
<dbReference type="AlphaFoldDB" id="A0A3E1KAQ2"/>
<dbReference type="Pfam" id="PF02390">
    <property type="entry name" value="Methyltransf_4"/>
    <property type="match status" value="1"/>
</dbReference>
<dbReference type="RefSeq" id="WP_116650116.1">
    <property type="nucleotide sequence ID" value="NZ_QUZK01000022.1"/>
</dbReference>
<keyword evidence="4 8" id="KW-0489">Methyltransferase</keyword>
<dbReference type="SUPFAM" id="SSF53335">
    <property type="entry name" value="S-adenosyl-L-methionine-dependent methyltransferases"/>
    <property type="match status" value="1"/>
</dbReference>
<dbReference type="CDD" id="cd02440">
    <property type="entry name" value="AdoMet_MTases"/>
    <property type="match status" value="1"/>
</dbReference>
<evidence type="ECO:0000256" key="3">
    <source>
        <dbReference type="ARBA" id="ARBA00011977"/>
    </source>
</evidence>
<dbReference type="PANTHER" id="PTHR23417">
    <property type="entry name" value="3-DEOXY-D-MANNO-OCTULOSONIC-ACID TRANSFERASE/TRNA GUANINE-N 7 - -METHYLTRANSFERASE"/>
    <property type="match status" value="1"/>
</dbReference>
<dbReference type="GO" id="GO:0008176">
    <property type="term" value="F:tRNA (guanine(46)-N7)-methyltransferase activity"/>
    <property type="evidence" value="ECO:0007669"/>
    <property type="project" value="UniProtKB-EC"/>
</dbReference>
<evidence type="ECO:0000256" key="6">
    <source>
        <dbReference type="ARBA" id="ARBA00022691"/>
    </source>
</evidence>
<comment type="catalytic activity">
    <reaction evidence="1">
        <text>guanosine(46) in tRNA + S-adenosyl-L-methionine = N(7)-methylguanosine(46) in tRNA + S-adenosyl-L-homocysteine</text>
        <dbReference type="Rhea" id="RHEA:42708"/>
        <dbReference type="Rhea" id="RHEA-COMP:10188"/>
        <dbReference type="Rhea" id="RHEA-COMP:10189"/>
        <dbReference type="ChEBI" id="CHEBI:57856"/>
        <dbReference type="ChEBI" id="CHEBI:59789"/>
        <dbReference type="ChEBI" id="CHEBI:74269"/>
        <dbReference type="ChEBI" id="CHEBI:74480"/>
        <dbReference type="EC" id="2.1.1.33"/>
    </reaction>
</comment>
<keyword evidence="5 8" id="KW-0808">Transferase</keyword>
<dbReference type="PROSITE" id="PS51625">
    <property type="entry name" value="SAM_MT_TRMB"/>
    <property type="match status" value="1"/>
</dbReference>
<evidence type="ECO:0000256" key="1">
    <source>
        <dbReference type="ARBA" id="ARBA00000142"/>
    </source>
</evidence>
<dbReference type="PANTHER" id="PTHR23417:SF14">
    <property type="entry name" value="PENTACOTRIPEPTIDE-REPEAT REGION OF PRORP DOMAIN-CONTAINING PROTEIN"/>
    <property type="match status" value="1"/>
</dbReference>
<sequence>MAESRIPQTSQPGPHRRLEETVLRHLRHDWQSPIHDHSRLAFAELADSIDAGTPLVLDSGCGTGASTAGLARLHRDSLVVGIDKSEDRLRRAAALPDNARLVRAELADFWRLAVEAGWRPAHHYLLYPNPWPKPGHLKRRWHAHPVFPALLALGGRLELRSNFELYIDEFARALALAGVLDVKVVSFRADEPISPFERKYANSGHRLFQLTATLE</sequence>
<keyword evidence="6" id="KW-0949">S-adenosyl-L-methionine</keyword>
<evidence type="ECO:0000256" key="5">
    <source>
        <dbReference type="ARBA" id="ARBA00022679"/>
    </source>
</evidence>
<gene>
    <name evidence="8" type="ORF">DZC52_05495</name>
</gene>
<dbReference type="EMBL" id="QUZK01000022">
    <property type="protein sequence ID" value="RFF31268.1"/>
    <property type="molecule type" value="Genomic_DNA"/>
</dbReference>
<dbReference type="OrthoDB" id="9809889at2"/>